<evidence type="ECO:0000256" key="2">
    <source>
        <dbReference type="ARBA" id="ARBA00022475"/>
    </source>
</evidence>
<evidence type="ECO:0000256" key="3">
    <source>
        <dbReference type="ARBA" id="ARBA00022692"/>
    </source>
</evidence>
<dbReference type="Pfam" id="PF02687">
    <property type="entry name" value="FtsX"/>
    <property type="match status" value="2"/>
</dbReference>
<dbReference type="Pfam" id="PF12704">
    <property type="entry name" value="MacB_PCD"/>
    <property type="match status" value="1"/>
</dbReference>
<dbReference type="InterPro" id="IPR025857">
    <property type="entry name" value="MacB_PCD"/>
</dbReference>
<dbReference type="AlphaFoldDB" id="A0A975YPD5"/>
<gene>
    <name evidence="9" type="ORF">KNV97_10160</name>
</gene>
<evidence type="ECO:0000259" key="7">
    <source>
        <dbReference type="Pfam" id="PF02687"/>
    </source>
</evidence>
<dbReference type="InterPro" id="IPR003838">
    <property type="entry name" value="ABC3_permease_C"/>
</dbReference>
<dbReference type="PANTHER" id="PTHR30287:SF2">
    <property type="entry name" value="BLL1001 PROTEIN"/>
    <property type="match status" value="1"/>
</dbReference>
<dbReference type="EMBL" id="CP076643">
    <property type="protein sequence ID" value="QXO18604.1"/>
    <property type="molecule type" value="Genomic_DNA"/>
</dbReference>
<feature type="domain" description="ABC3 transporter permease C-terminal" evidence="7">
    <location>
        <begin position="693"/>
        <end position="809"/>
    </location>
</feature>
<dbReference type="Proteomes" id="UP000694232">
    <property type="component" value="Chromosome 1"/>
</dbReference>
<feature type="transmembrane region" description="Helical" evidence="6">
    <location>
        <begin position="343"/>
        <end position="364"/>
    </location>
</feature>
<keyword evidence="4 6" id="KW-1133">Transmembrane helix</keyword>
<dbReference type="InterPro" id="IPR038766">
    <property type="entry name" value="Membrane_comp_ABC_pdt"/>
</dbReference>
<protein>
    <submittedName>
        <fullName evidence="9">FtsX-like permease family protein</fullName>
    </submittedName>
</protein>
<feature type="transmembrane region" description="Helical" evidence="6">
    <location>
        <begin position="385"/>
        <end position="405"/>
    </location>
</feature>
<feature type="transmembrane region" description="Helical" evidence="6">
    <location>
        <begin position="730"/>
        <end position="761"/>
    </location>
</feature>
<dbReference type="GO" id="GO:0005886">
    <property type="term" value="C:plasma membrane"/>
    <property type="evidence" value="ECO:0007669"/>
    <property type="project" value="UniProtKB-SubCell"/>
</dbReference>
<evidence type="ECO:0000256" key="5">
    <source>
        <dbReference type="ARBA" id="ARBA00023136"/>
    </source>
</evidence>
<reference evidence="9" key="1">
    <citation type="submission" date="2021-06" db="EMBL/GenBank/DDBJ databases">
        <title>Vibrio nov. sp., novel gut bacterium isolated from Yellow Sea oyster.</title>
        <authorList>
            <person name="Muhammad N."/>
            <person name="Nguyen T.H."/>
            <person name="Lee Y.-J."/>
            <person name="Ko J."/>
            <person name="Kim S.-G."/>
        </authorList>
    </citation>
    <scope>NUCLEOTIDE SEQUENCE</scope>
    <source>
        <strain evidence="9">OG9-811</strain>
    </source>
</reference>
<comment type="subcellular location">
    <subcellularLocation>
        <location evidence="1">Cell membrane</location>
        <topology evidence="1">Multi-pass membrane protein</topology>
    </subcellularLocation>
</comment>
<keyword evidence="2" id="KW-1003">Cell membrane</keyword>
<feature type="transmembrane region" description="Helical" evidence="6">
    <location>
        <begin position="690"/>
        <end position="709"/>
    </location>
</feature>
<feature type="transmembrane region" description="Helical" evidence="6">
    <location>
        <begin position="781"/>
        <end position="805"/>
    </location>
</feature>
<feature type="transmembrane region" description="Helical" evidence="6">
    <location>
        <begin position="21"/>
        <end position="40"/>
    </location>
</feature>
<evidence type="ECO:0000313" key="10">
    <source>
        <dbReference type="Proteomes" id="UP000694232"/>
    </source>
</evidence>
<evidence type="ECO:0000256" key="4">
    <source>
        <dbReference type="ARBA" id="ARBA00022989"/>
    </source>
</evidence>
<sequence length="817" mass="90656">MLWPVVKALLGHYRRYPLQIFLVWLGLTLSVSLLVGVTAINNHARQSYEHGEKLFSNPLPYRIRTKHVANKIPQGFYVQLRREGFNQCAPFDSYRLTTKSGADFTLLGIDPVAMLPLGNGLTLDQMSMLALMQKPSPLMVSQDFAALQGWSAGDPVTLDDGTELGPVVIDTHNLINGTRIVADLSLVRELRPSAGLSVIACTDMPPEKLQQLKRALPNGMTLVRSSRAELESLTQAFHMNLTAMGMLAFLVGLFIFYQAMSLSLIQRQPLVGILRQTGVSGWQLAKALSLELLVLVILSWLCGNVFGLMLANKLMPAVSASLANLYDANVGLAIDWDWSWSSYSLFMAIFGAFASCAWPLIRLLKSQPIRLTTRLSLMRFARSEFTLQALIASCLFVAAMAVYQAPKTQSSGFAIIALLLISVALMTPFIIWNVFKSFSYTMRWVKVRWFFADAAASMSYRGVATMAFMLAMAANIGVETTVGSFRETTEKWLSQRLAADLYLYPTVSSAARMSEWLSKQPDVDNVWWRWEKDFSTNNGALQVVSTGTSQGELDALTVKLGVPDYWYHLHHSRGVMVSESMAIKLGIRPGDYIDLSMPLGQGWLVVGVYYDYGNPYNQVLMSHRNWLYAFAGTGNVALAVKMKDDTQVNVLKKRLDSVFRLDSERVFDNHSLHKKAMRVFDRTFAIADTLGNITLLIAVCGIFFATVAGEVSRQRHIALLRCLGMSGKELVAVGALQLFVFGAISLIIALPLGIVLAKLMIDVVIRQSFGWTMALQMIPSLYMQTAMLSMLALIIAGALPVMRLVRRSPMKSLRDAL</sequence>
<feature type="transmembrane region" description="Helical" evidence="6">
    <location>
        <begin position="292"/>
        <end position="311"/>
    </location>
</feature>
<dbReference type="PANTHER" id="PTHR30287">
    <property type="entry name" value="MEMBRANE COMPONENT OF PREDICTED ABC SUPERFAMILY METABOLITE UPTAKE TRANSPORTER"/>
    <property type="match status" value="1"/>
</dbReference>
<accession>A0A975YPD5</accession>
<name>A0A975YPD5_9VIBR</name>
<keyword evidence="3 6" id="KW-0812">Transmembrane</keyword>
<feature type="domain" description="MacB-like periplasmic core" evidence="8">
    <location>
        <begin position="466"/>
        <end position="656"/>
    </location>
</feature>
<evidence type="ECO:0000256" key="1">
    <source>
        <dbReference type="ARBA" id="ARBA00004651"/>
    </source>
</evidence>
<organism evidence="9 10">
    <name type="scientific">Vibrio ostreae</name>
    <dbReference type="NCBI Taxonomy" id="2841925"/>
    <lineage>
        <taxon>Bacteria</taxon>
        <taxon>Pseudomonadati</taxon>
        <taxon>Pseudomonadota</taxon>
        <taxon>Gammaproteobacteria</taxon>
        <taxon>Vibrionales</taxon>
        <taxon>Vibrionaceae</taxon>
        <taxon>Vibrio</taxon>
    </lineage>
</organism>
<feature type="domain" description="ABC3 transporter permease C-terminal" evidence="7">
    <location>
        <begin position="244"/>
        <end position="368"/>
    </location>
</feature>
<keyword evidence="10" id="KW-1185">Reference proteome</keyword>
<evidence type="ECO:0000313" key="9">
    <source>
        <dbReference type="EMBL" id="QXO18604.1"/>
    </source>
</evidence>
<evidence type="ECO:0000259" key="8">
    <source>
        <dbReference type="Pfam" id="PF12704"/>
    </source>
</evidence>
<keyword evidence="5 6" id="KW-0472">Membrane</keyword>
<proteinExistence type="predicted"/>
<evidence type="ECO:0000256" key="6">
    <source>
        <dbReference type="SAM" id="Phobius"/>
    </source>
</evidence>
<feature type="transmembrane region" description="Helical" evidence="6">
    <location>
        <begin position="411"/>
        <end position="435"/>
    </location>
</feature>
<dbReference type="RefSeq" id="WP_136484798.1">
    <property type="nucleotide sequence ID" value="NZ_CP076643.1"/>
</dbReference>
<feature type="transmembrane region" description="Helical" evidence="6">
    <location>
        <begin position="237"/>
        <end position="257"/>
    </location>
</feature>
<dbReference type="KEGG" id="vos:KNV97_10160"/>